<dbReference type="OrthoDB" id="182039at2"/>
<dbReference type="SUPFAM" id="SSF75304">
    <property type="entry name" value="Amidase signature (AS) enzymes"/>
    <property type="match status" value="1"/>
</dbReference>
<accession>A0A7I7Y5D7</accession>
<dbReference type="PANTHER" id="PTHR11895">
    <property type="entry name" value="TRANSAMIDASE"/>
    <property type="match status" value="1"/>
</dbReference>
<evidence type="ECO:0000259" key="4">
    <source>
        <dbReference type="Pfam" id="PF01425"/>
    </source>
</evidence>
<dbReference type="RefSeq" id="WP_085150325.1">
    <property type="nucleotide sequence ID" value="NZ_AP022612.1"/>
</dbReference>
<reference evidence="5" key="1">
    <citation type="journal article" date="2019" name="Emerg. Microbes Infect.">
        <title>Comprehensive subspecies identification of 175 nontuberculous mycobacteria species based on 7547 genomic profiles.</title>
        <authorList>
            <person name="Matsumoto Y."/>
            <person name="Kinjo T."/>
            <person name="Motooka D."/>
            <person name="Nabeya D."/>
            <person name="Jung N."/>
            <person name="Uechi K."/>
            <person name="Horii T."/>
            <person name="Iida T."/>
            <person name="Fujita J."/>
            <person name="Nakamura S."/>
        </authorList>
    </citation>
    <scope>NUCLEOTIDE SEQUENCE [LARGE SCALE GENOMIC DNA]</scope>
    <source>
        <strain evidence="5">JCM 13671</strain>
    </source>
</reference>
<dbReference type="PROSITE" id="PS00571">
    <property type="entry name" value="AMIDASES"/>
    <property type="match status" value="1"/>
</dbReference>
<reference evidence="5" key="2">
    <citation type="submission" date="2020-02" db="EMBL/GenBank/DDBJ databases">
        <authorList>
            <person name="Matsumoto Y."/>
            <person name="Motooka D."/>
            <person name="Nakamura S."/>
        </authorList>
    </citation>
    <scope>NUCLEOTIDE SEQUENCE</scope>
    <source>
        <strain evidence="5">JCM 13671</strain>
    </source>
</reference>
<dbReference type="AlphaFoldDB" id="A0A7I7Y5D7"/>
<name>A0A7I7Y5D7_9MYCO</name>
<feature type="domain" description="Amidase" evidence="4">
    <location>
        <begin position="26"/>
        <end position="450"/>
    </location>
</feature>
<evidence type="ECO:0000256" key="3">
    <source>
        <dbReference type="ARBA" id="ARBA00012922"/>
    </source>
</evidence>
<dbReference type="PANTHER" id="PTHR11895:SF7">
    <property type="entry name" value="GLUTAMYL-TRNA(GLN) AMIDOTRANSFERASE SUBUNIT A, MITOCHONDRIAL"/>
    <property type="match status" value="1"/>
</dbReference>
<dbReference type="GO" id="GO:0004040">
    <property type="term" value="F:amidase activity"/>
    <property type="evidence" value="ECO:0007669"/>
    <property type="project" value="UniProtKB-EC"/>
</dbReference>
<keyword evidence="6" id="KW-1185">Reference proteome</keyword>
<sequence length="474" mass="51307">MSTDLHYMSAVDLLKAFREKSISPLEALESVQTRADEVEPKINALLERDWEDHTIRARASTERYAAGTPLGPLDGLPVVVKEEHPMAGREQSSGSLVVRDTAAETHPVPERMINAGAVVHARTTTPEFACAAICFSEKWGVTRNPWNRDYTPGGSSGGSAAALASGTAYLASASDMGGSIRIPASFSGVVGFKAPYGRVPSMPPYGLSTYCHEGPMARTVEDVVLFQNVIQGQHHKDPISLPSNPVPTDLGDVRGLKVAYALTLGDYAVEPEISLNTKRFADALADAGADVTEVTVPVVAKMVFETLLAHFDRNLSEYVDTACRDDSDYDRLMPYTRHIVELCREAGGRISPLQGITREAEIQAAVLQVFENHDALICPTMGAYGYLADDSYLDGIETNGHRFHHYLETALTPVFNIASRHPVLNVPSGLAPNGVPTGVQIVARPYDDVTAFRVGAAAEKALGIWLNPEWRPNI</sequence>
<evidence type="ECO:0000256" key="1">
    <source>
        <dbReference type="ARBA" id="ARBA00001311"/>
    </source>
</evidence>
<dbReference type="InterPro" id="IPR020556">
    <property type="entry name" value="Amidase_CS"/>
</dbReference>
<protein>
    <recommendedName>
        <fullName evidence="3">amidase</fullName>
        <ecNumber evidence="3">3.5.1.4</ecNumber>
    </recommendedName>
</protein>
<dbReference type="EC" id="3.5.1.4" evidence="3"/>
<comment type="similarity">
    <text evidence="2">Belongs to the amidase family.</text>
</comment>
<comment type="catalytic activity">
    <reaction evidence="1">
        <text>a monocarboxylic acid amide + H2O = a monocarboxylate + NH4(+)</text>
        <dbReference type="Rhea" id="RHEA:12020"/>
        <dbReference type="ChEBI" id="CHEBI:15377"/>
        <dbReference type="ChEBI" id="CHEBI:28938"/>
        <dbReference type="ChEBI" id="CHEBI:35757"/>
        <dbReference type="ChEBI" id="CHEBI:83628"/>
        <dbReference type="EC" id="3.5.1.4"/>
    </reaction>
</comment>
<dbReference type="EMBL" id="AP022612">
    <property type="protein sequence ID" value="BBZ36897.1"/>
    <property type="molecule type" value="Genomic_DNA"/>
</dbReference>
<dbReference type="Proteomes" id="UP000466931">
    <property type="component" value="Chromosome"/>
</dbReference>
<dbReference type="InterPro" id="IPR000120">
    <property type="entry name" value="Amidase"/>
</dbReference>
<proteinExistence type="inferred from homology"/>
<evidence type="ECO:0000256" key="2">
    <source>
        <dbReference type="ARBA" id="ARBA00009199"/>
    </source>
</evidence>
<dbReference type="InterPro" id="IPR036928">
    <property type="entry name" value="AS_sf"/>
</dbReference>
<gene>
    <name evidence="5" type="ORF">MCNF_55020</name>
</gene>
<dbReference type="InterPro" id="IPR023631">
    <property type="entry name" value="Amidase_dom"/>
</dbReference>
<dbReference type="Pfam" id="PF01425">
    <property type="entry name" value="Amidase"/>
    <property type="match status" value="1"/>
</dbReference>
<organism evidence="5 6">
    <name type="scientific">Mycolicibacterium confluentis</name>
    <dbReference type="NCBI Taxonomy" id="28047"/>
    <lineage>
        <taxon>Bacteria</taxon>
        <taxon>Bacillati</taxon>
        <taxon>Actinomycetota</taxon>
        <taxon>Actinomycetes</taxon>
        <taxon>Mycobacteriales</taxon>
        <taxon>Mycobacteriaceae</taxon>
        <taxon>Mycolicibacterium</taxon>
    </lineage>
</organism>
<dbReference type="Gene3D" id="3.90.1300.10">
    <property type="entry name" value="Amidase signature (AS) domain"/>
    <property type="match status" value="1"/>
</dbReference>
<evidence type="ECO:0000313" key="5">
    <source>
        <dbReference type="EMBL" id="BBZ36897.1"/>
    </source>
</evidence>
<evidence type="ECO:0000313" key="6">
    <source>
        <dbReference type="Proteomes" id="UP000466931"/>
    </source>
</evidence>